<dbReference type="AlphaFoldDB" id="A0A0N5CEL8"/>
<feature type="signal peptide" evidence="2">
    <location>
        <begin position="1"/>
        <end position="16"/>
    </location>
</feature>
<dbReference type="SUPFAM" id="SSF81442">
    <property type="entry name" value="Cytochrome c oxidase subunit I-like"/>
    <property type="match status" value="1"/>
</dbReference>
<keyword evidence="1" id="KW-1133">Transmembrane helix</keyword>
<feature type="transmembrane region" description="Helical" evidence="1">
    <location>
        <begin position="266"/>
        <end position="286"/>
    </location>
</feature>
<sequence length="355" mass="42361">MFSSVVILTLISQVYSAYYTHKNGNNTILHDLYFDPSNHLEADCITDKAQGYYSYFGRRNKNYQMSFLGKECNSWESVRIHYEMLMDSYRKENNTSQRDKIKDLDFSTVEWGISGYWRHNECRNVRLSNNHPFYKAKGGMSNNGNEKYRAGWNFGPWCYVNIDYNILKNEPLETKINNTLYLNTSVEVNVYPMACFPICTEKQEKRIGNFKSKIQKRKTNMIFNRKAINNINKHFFKSFYFGMMQYYRRTSDRVHASDDFLTFYKISMWGGFLTIIFTIFIVYFCYRLDKYEEKLEKGGILDEEVDDLDKFFEFQKDDDIEEEKENLRNTLLKCQGIQIRRIAKLANNNFTLKKL</sequence>
<name>A0A0N5CEL8_STREA</name>
<accession>A0A0N5CEL8</accession>
<feature type="domain" description="Kringle-like" evidence="3">
    <location>
        <begin position="42"/>
        <end position="202"/>
    </location>
</feature>
<keyword evidence="2" id="KW-0732">Signal</keyword>
<proteinExistence type="predicted"/>
<organism evidence="4 5">
    <name type="scientific">Strongyloides papillosus</name>
    <name type="common">Intestinal threadworm</name>
    <dbReference type="NCBI Taxonomy" id="174720"/>
    <lineage>
        <taxon>Eukaryota</taxon>
        <taxon>Metazoa</taxon>
        <taxon>Ecdysozoa</taxon>
        <taxon>Nematoda</taxon>
        <taxon>Chromadorea</taxon>
        <taxon>Rhabditida</taxon>
        <taxon>Tylenchina</taxon>
        <taxon>Panagrolaimomorpha</taxon>
        <taxon>Strongyloidoidea</taxon>
        <taxon>Strongyloididae</taxon>
        <taxon>Strongyloides</taxon>
    </lineage>
</organism>
<reference evidence="5" key="1">
    <citation type="submission" date="2017-02" db="UniProtKB">
        <authorList>
            <consortium name="WormBaseParasite"/>
        </authorList>
    </citation>
    <scope>IDENTIFICATION</scope>
</reference>
<dbReference type="InterPro" id="IPR058845">
    <property type="entry name" value="Kringle_2"/>
</dbReference>
<evidence type="ECO:0000313" key="5">
    <source>
        <dbReference type="WBParaSite" id="SPAL_0001630600.1"/>
    </source>
</evidence>
<keyword evidence="4" id="KW-1185">Reference proteome</keyword>
<dbReference type="Pfam" id="PF25866">
    <property type="entry name" value="Kringle_2"/>
    <property type="match status" value="1"/>
</dbReference>
<dbReference type="Proteomes" id="UP000046392">
    <property type="component" value="Unplaced"/>
</dbReference>
<evidence type="ECO:0000313" key="4">
    <source>
        <dbReference type="Proteomes" id="UP000046392"/>
    </source>
</evidence>
<keyword evidence="1" id="KW-0812">Transmembrane</keyword>
<keyword evidence="1" id="KW-0472">Membrane</keyword>
<feature type="chain" id="PRO_5005895760" evidence="2">
    <location>
        <begin position="17"/>
        <end position="355"/>
    </location>
</feature>
<evidence type="ECO:0000256" key="1">
    <source>
        <dbReference type="SAM" id="Phobius"/>
    </source>
</evidence>
<dbReference type="InterPro" id="IPR036927">
    <property type="entry name" value="Cyt_c_oxase-like_su1_sf"/>
</dbReference>
<dbReference type="WBParaSite" id="SPAL_0001630600.1">
    <property type="protein sequence ID" value="SPAL_0001630600.1"/>
    <property type="gene ID" value="SPAL_0001630600"/>
</dbReference>
<protein>
    <submittedName>
        <fullName evidence="5">Kringle domain-containing protein</fullName>
    </submittedName>
</protein>
<evidence type="ECO:0000256" key="2">
    <source>
        <dbReference type="SAM" id="SignalP"/>
    </source>
</evidence>
<evidence type="ECO:0000259" key="3">
    <source>
        <dbReference type="Pfam" id="PF25866"/>
    </source>
</evidence>